<keyword evidence="3" id="KW-1185">Reference proteome</keyword>
<feature type="region of interest" description="Disordered" evidence="1">
    <location>
        <begin position="58"/>
        <end position="77"/>
    </location>
</feature>
<sequence length="263" mass="28553">MNTEVVRRQYLDAMGITAWASRYRLPNALETPACEWEDATPTPVSPSQRLHTLLDDAQQAEQARKNAPPAAQSSPASVRALLDDAPVKTALAAPPSSAPLTTPVTESTEPSREPVTFTLSCFCLSERWLSLHVGQLSAQEQTLLANLYRAAGVLLSHPLQQMRFTWPPMAGGPAPEAPLEEARDGIHAFISGAAGRNEWTLERVLWWGDAEASPLSEVLDIAEGRSRTLELPVWQGPSLAPLLESADAKRALLPSLLALGQQW</sequence>
<gene>
    <name evidence="2" type="ORF">M8006_05005</name>
</gene>
<accession>A0ABT0SNM9</accession>
<organism evidence="2 3">
    <name type="scientific">Halomonas llamarensis</name>
    <dbReference type="NCBI Taxonomy" id="2945104"/>
    <lineage>
        <taxon>Bacteria</taxon>
        <taxon>Pseudomonadati</taxon>
        <taxon>Pseudomonadota</taxon>
        <taxon>Gammaproteobacteria</taxon>
        <taxon>Oceanospirillales</taxon>
        <taxon>Halomonadaceae</taxon>
        <taxon>Halomonas</taxon>
    </lineage>
</organism>
<evidence type="ECO:0000256" key="1">
    <source>
        <dbReference type="SAM" id="MobiDB-lite"/>
    </source>
</evidence>
<dbReference type="EMBL" id="JAMJPJ010000005">
    <property type="protein sequence ID" value="MCL7929347.1"/>
    <property type="molecule type" value="Genomic_DNA"/>
</dbReference>
<feature type="region of interest" description="Disordered" evidence="1">
    <location>
        <begin position="91"/>
        <end position="111"/>
    </location>
</feature>
<evidence type="ECO:0000313" key="3">
    <source>
        <dbReference type="Proteomes" id="UP001165308"/>
    </source>
</evidence>
<proteinExistence type="predicted"/>
<comment type="caution">
    <text evidence="2">The sequence shown here is derived from an EMBL/GenBank/DDBJ whole genome shotgun (WGS) entry which is preliminary data.</text>
</comment>
<evidence type="ECO:0000313" key="2">
    <source>
        <dbReference type="EMBL" id="MCL7929347.1"/>
    </source>
</evidence>
<dbReference type="RefSeq" id="WP_250080365.1">
    <property type="nucleotide sequence ID" value="NZ_JAMJPJ010000005.1"/>
</dbReference>
<name>A0ABT0SNM9_9GAMM</name>
<feature type="compositionally biased region" description="Low complexity" evidence="1">
    <location>
        <begin position="91"/>
        <end position="105"/>
    </location>
</feature>
<protein>
    <submittedName>
        <fullName evidence="2">Uncharacterized protein</fullName>
    </submittedName>
</protein>
<feature type="compositionally biased region" description="Low complexity" evidence="1">
    <location>
        <begin position="67"/>
        <end position="77"/>
    </location>
</feature>
<reference evidence="2" key="1">
    <citation type="submission" date="2022-05" db="EMBL/GenBank/DDBJ databases">
        <title>Halomonas geminus sp. nov. and Halomonas llamarensis sp. nov. isolated from high-altitude salars of the Atacama Desert.</title>
        <authorList>
            <person name="Hintersatz C."/>
            <person name="Rojas L.A."/>
            <person name="Wei T.-S."/>
            <person name="Kutschke S."/>
            <person name="Lehmann F."/>
            <person name="Jain R."/>
            <person name="Pollmann K."/>
        </authorList>
    </citation>
    <scope>NUCLEOTIDE SEQUENCE</scope>
    <source>
        <strain evidence="2">ATCHA</strain>
    </source>
</reference>
<dbReference type="Proteomes" id="UP001165308">
    <property type="component" value="Unassembled WGS sequence"/>
</dbReference>